<comment type="subcellular location">
    <subcellularLocation>
        <location evidence="1">Nucleus</location>
    </subcellularLocation>
</comment>
<feature type="compositionally biased region" description="Basic and acidic residues" evidence="13">
    <location>
        <begin position="323"/>
        <end position="345"/>
    </location>
</feature>
<feature type="compositionally biased region" description="Low complexity" evidence="13">
    <location>
        <begin position="1186"/>
        <end position="1213"/>
    </location>
</feature>
<dbReference type="Gene3D" id="1.10.472.10">
    <property type="entry name" value="Cyclin-like"/>
    <property type="match status" value="2"/>
</dbReference>
<dbReference type="RefSeq" id="XP_002423522.1">
    <property type="nucleotide sequence ID" value="XM_002423477.1"/>
</dbReference>
<evidence type="ECO:0000256" key="10">
    <source>
        <dbReference type="ARBA" id="ARBA00023242"/>
    </source>
</evidence>
<keyword evidence="10" id="KW-0539">Nucleus</keyword>
<feature type="domain" description="Cyclin-like" evidence="14">
    <location>
        <begin position="38"/>
        <end position="137"/>
    </location>
</feature>
<feature type="compositionally biased region" description="Low complexity" evidence="13">
    <location>
        <begin position="297"/>
        <end position="313"/>
    </location>
</feature>
<keyword evidence="7" id="KW-0805">Transcription regulation</keyword>
<feature type="compositionally biased region" description="Polar residues" evidence="13">
    <location>
        <begin position="369"/>
        <end position="401"/>
    </location>
</feature>
<dbReference type="eggNOG" id="KOG0834">
    <property type="taxonomic scope" value="Eukaryota"/>
</dbReference>
<feature type="compositionally biased region" description="Basic and acidic residues" evidence="13">
    <location>
        <begin position="1281"/>
        <end position="1308"/>
    </location>
</feature>
<feature type="compositionally biased region" description="Polar residues" evidence="13">
    <location>
        <begin position="485"/>
        <end position="510"/>
    </location>
</feature>
<feature type="region of interest" description="Disordered" evidence="13">
    <location>
        <begin position="1927"/>
        <end position="1966"/>
    </location>
</feature>
<dbReference type="EMBL" id="AAZO01000766">
    <property type="status" value="NOT_ANNOTATED_CDS"/>
    <property type="molecule type" value="Genomic_DNA"/>
</dbReference>
<keyword evidence="5" id="KW-0132">Cell division</keyword>
<dbReference type="InParanoid" id="E0VBM8"/>
<evidence type="ECO:0000256" key="7">
    <source>
        <dbReference type="ARBA" id="ARBA00023015"/>
    </source>
</evidence>
<evidence type="ECO:0000256" key="2">
    <source>
        <dbReference type="ARBA" id="ARBA00008638"/>
    </source>
</evidence>
<evidence type="ECO:0000256" key="6">
    <source>
        <dbReference type="ARBA" id="ARBA00022843"/>
    </source>
</evidence>
<dbReference type="CTD" id="8231106"/>
<dbReference type="InterPro" id="IPR036915">
    <property type="entry name" value="Cyclin-like_sf"/>
</dbReference>
<feature type="compositionally biased region" description="Basic and acidic residues" evidence="13">
    <location>
        <begin position="557"/>
        <end position="570"/>
    </location>
</feature>
<feature type="compositionally biased region" description="Pro residues" evidence="13">
    <location>
        <begin position="990"/>
        <end position="1000"/>
    </location>
</feature>
<feature type="compositionally biased region" description="Polar residues" evidence="13">
    <location>
        <begin position="441"/>
        <end position="460"/>
    </location>
</feature>
<feature type="region of interest" description="Disordered" evidence="13">
    <location>
        <begin position="832"/>
        <end position="1015"/>
    </location>
</feature>
<evidence type="ECO:0000256" key="1">
    <source>
        <dbReference type="ARBA" id="ARBA00004123"/>
    </source>
</evidence>
<evidence type="ECO:0000256" key="5">
    <source>
        <dbReference type="ARBA" id="ARBA00022618"/>
    </source>
</evidence>
<dbReference type="InterPro" id="IPR013763">
    <property type="entry name" value="Cyclin-like_dom"/>
</dbReference>
<feature type="compositionally biased region" description="Basic and acidic residues" evidence="13">
    <location>
        <begin position="1239"/>
        <end position="1248"/>
    </location>
</feature>
<reference evidence="16" key="3">
    <citation type="submission" date="2020-05" db="UniProtKB">
        <authorList>
            <consortium name="EnsemblMetazoa"/>
        </authorList>
    </citation>
    <scope>IDENTIFICATION</scope>
    <source>
        <strain evidence="16">USDA</strain>
    </source>
</reference>
<evidence type="ECO:0000313" key="16">
    <source>
        <dbReference type="EnsemblMetazoa" id="PHUM065490-PA"/>
    </source>
</evidence>
<feature type="region of interest" description="Disordered" evidence="13">
    <location>
        <begin position="1571"/>
        <end position="1606"/>
    </location>
</feature>
<feature type="region of interest" description="Disordered" evidence="13">
    <location>
        <begin position="282"/>
        <end position="510"/>
    </location>
</feature>
<dbReference type="EMBL" id="DS235033">
    <property type="protein sequence ID" value="EEB10784.1"/>
    <property type="molecule type" value="Genomic_DNA"/>
</dbReference>
<dbReference type="HOGENOM" id="CLU_234508_0_0_1"/>
<feature type="region of interest" description="Disordered" evidence="13">
    <location>
        <begin position="1651"/>
        <end position="1748"/>
    </location>
</feature>
<feature type="compositionally biased region" description="Polar residues" evidence="13">
    <location>
        <begin position="1711"/>
        <end position="1726"/>
    </location>
</feature>
<evidence type="ECO:0000256" key="3">
    <source>
        <dbReference type="ARBA" id="ARBA00022499"/>
    </source>
</evidence>
<evidence type="ECO:0000313" key="15">
    <source>
        <dbReference type="EMBL" id="EEB10784.1"/>
    </source>
</evidence>
<dbReference type="GeneID" id="8231106"/>
<dbReference type="Pfam" id="PF21797">
    <property type="entry name" value="CycT2-like_C"/>
    <property type="match status" value="1"/>
</dbReference>
<evidence type="ECO:0000259" key="14">
    <source>
        <dbReference type="SMART" id="SM00385"/>
    </source>
</evidence>
<feature type="compositionally biased region" description="Basic and acidic residues" evidence="13">
    <location>
        <begin position="1731"/>
        <end position="1748"/>
    </location>
</feature>
<dbReference type="InterPro" id="IPR006671">
    <property type="entry name" value="Cyclin_N"/>
</dbReference>
<feature type="compositionally biased region" description="Basic and acidic residues" evidence="13">
    <location>
        <begin position="749"/>
        <end position="765"/>
    </location>
</feature>
<name>E0VBM8_PEDHC</name>
<feature type="compositionally biased region" description="Low complexity" evidence="13">
    <location>
        <begin position="1428"/>
        <end position="1438"/>
    </location>
</feature>
<evidence type="ECO:0000256" key="13">
    <source>
        <dbReference type="SAM" id="MobiDB-lite"/>
    </source>
</evidence>
<comment type="similarity">
    <text evidence="2">Belongs to the cyclin family. Cyclin C subfamily.</text>
</comment>
<keyword evidence="8 12" id="KW-0195">Cyclin</keyword>
<keyword evidence="17" id="KW-1185">Reference proteome</keyword>
<dbReference type="Pfam" id="PF00134">
    <property type="entry name" value="Cyclin_N"/>
    <property type="match status" value="1"/>
</dbReference>
<keyword evidence="11" id="KW-0131">Cell cycle</keyword>
<dbReference type="GO" id="GO:0005634">
    <property type="term" value="C:nucleus"/>
    <property type="evidence" value="ECO:0007669"/>
    <property type="project" value="UniProtKB-SubCell"/>
</dbReference>
<evidence type="ECO:0000256" key="11">
    <source>
        <dbReference type="ARBA" id="ARBA00023306"/>
    </source>
</evidence>
<dbReference type="SUPFAM" id="SSF47954">
    <property type="entry name" value="Cyclin-like"/>
    <property type="match status" value="2"/>
</dbReference>
<evidence type="ECO:0000256" key="9">
    <source>
        <dbReference type="ARBA" id="ARBA00023163"/>
    </source>
</evidence>
<dbReference type="PANTHER" id="PTHR10026">
    <property type="entry name" value="CYCLIN"/>
    <property type="match status" value="1"/>
</dbReference>
<feature type="compositionally biased region" description="Low complexity" evidence="13">
    <location>
        <begin position="931"/>
        <end position="987"/>
    </location>
</feature>
<feature type="region of interest" description="Disordered" evidence="13">
    <location>
        <begin position="1173"/>
        <end position="1308"/>
    </location>
</feature>
<feature type="compositionally biased region" description="Basic and acidic residues" evidence="13">
    <location>
        <begin position="1496"/>
        <end position="1520"/>
    </location>
</feature>
<dbReference type="VEuPathDB" id="VectorBase:PHUM065490"/>
<sequence length="1966" mass="220435">MAVDEKWYFTKEQLLQSPSRKSGYDVDKELSCRQQAANFIQDMGQRLQVSQLCINTAIVYMHRFYVFHSLAAFHRNAIAAAALFLAAKVEEQPRKLEHVIKVAHLCLHRDNPSLDTKSESYLEQAQDLVFNENVLLQTLGFDVAIDHPHTHVVRCCHLVRASKDLAQTSYFMASNSLHLTTMCLQYKPTVVACFCIHLACKWSNWEIPRSNEGKDWFWYIDKTVTIDLLEQLTAEFLAILDKCPTKLKRKMMSMNQNNTPGFNTQQSVPRDRLQFDEPRKLTGAEGIKPPEGLFAVQKSSSQSSSDKPSTSAPSAPPAHAHHQKIDYREYREKKERERMEREKQQQQHQSTSNNHHHHHSKANIMPNKSHGNVQSRTSSGSAPTHKSYQQPASHGMQQNIHFQGLKENRDSNPQGFPSTGAKDSNYLKQHPPHTDREGSSKDNVSFHGQYSQSSNIQNQGYAHKTESNYSGNYLHREGSRGSHGVQGSSSSNIPQPHHNQNQMIGNSGVNISSNQKDYLISNQRDVINSKDIESQLLTKDSTSSSIRDIISQSVSQKDSHSMTNDRKEHMREKSRMNYVHGGSSTSNYRPESIKSGREQTMLNFHESGEKKMDDFASKIKDKPIKKEDESVIDTINNKMEPIHVKTEKFDETDVGDDGSWSLSNVKSEKINVPVNVKTELNLGKNELSVDINKTESLNTMNAEVNKSQSMHPGKIYDSKYKTHHYHSNSKNSDIPQMKGEKPSAQSSSDIHKKFSDRSHEKHRKVQELERMPYAHDGSGNSNEVSKFHKMTKEINDKSKILLPNHQHGDQRFQKMKSSTTRPPNLNFVKTESGHFSLDGNSNAVVNPNERNEGSNLKSLKPIIGTDETTNKNAGGVFSKSKSHDYGTASGLPNLQDTSQSKSNKTSSIFSPDSKIPPHNILSSLEKDTKKNSSSSTHRSHSLNKSPSNSSLSKKNVPTTIIGTATASSSTTSLSSSSSSSSSTTGSLFSPPLPKNVPSIPPRHRTPSSGSEPELIPVLNKIEETPGYENIIRERKVALTPTNEILHGAEKEKKLTVLNDKNDNGNTNTFMYSSDHKSNSKDSKLINDSKTNSVKSEAIVQPIVTKSGVNVKYSNEIRSDLGAVIYPTNPKSLPTSKSSQGFPLTETKHSLSESVSTVNLLGIEKMVDTSISPAKQTNQFLPGPPKSNGGHLNVVGNSSGSSMFGSSSTSSLVDQSDKSVDQNSSKSNNSITNQETIEVDVLKYSDNKKRAEKKKKKEKHKHKEKDKDKSEKKKEKKKHKVKDREKSKEREKYREKEKYKDKEKHKEKEIDVVSSEIPIKITIPKDKISGSLKFKISKDCLQKKDETDSLKSNSSGELKIKISKDVISSIGGYKEESITKSDTKKRDRSPKSTSDLLPHSKLMKITTDKKSSSSSSSSSLKSNGTEGPSRNSSSHRFSVSENGSCFDISSLYDLPFDFEENGQGIIKTPDYDFEALNASEFEQDFNTSPTTTTTTVKETEECDKNSQNEFKKKNNESERVAISELVGNSKKKKKKKNSSELRESCDVDDVDDVSCGDIANDIILKPVSPLNEIHSPKARSHSKTDLSNFSDLINRNPSPMSKSHSSLCVKDDKLSEAKCDERANKTDQVISLENCDVLKNYKIILDNHSKRCETEEVSPVSPEEEENVIITRETRECSNDDNNNKNAAYTSSSHNVTPPPPPSSKQVEKTLTKSNKISSDTLENPNYYNKYFKKDGGSRIRGKDDKRTVKGRVDDKARFDERQRFYESTRRYNSRADFNEGGRERRDDRRFFKEYRDYQNKDSSQYYFERKDERRYDSYSGYSSNQYFTNPKQQPETNMSKMNYNDVNANGSGGGSVGASTVFQTCSQTKPTPPQFSSQICDPSSVTGNPDLNGIQYQYGYYNNYVYPNSGYRFYGNVPFINMSLIQQQPMPPGTGDSVGNSDAPPLPLEPPPDLPPPPETPPPPPK</sequence>
<dbReference type="KEGG" id="phu:Phum_PHUM065490"/>
<keyword evidence="9" id="KW-0804">Transcription</keyword>
<dbReference type="SMART" id="SM00385">
    <property type="entry name" value="CYCLIN"/>
    <property type="match status" value="1"/>
</dbReference>
<keyword evidence="3" id="KW-1017">Isopeptide bond</keyword>
<evidence type="ECO:0000256" key="8">
    <source>
        <dbReference type="ARBA" id="ARBA00023127"/>
    </source>
</evidence>
<feature type="compositionally biased region" description="Polar residues" evidence="13">
    <location>
        <begin position="1220"/>
        <end position="1235"/>
    </location>
</feature>
<dbReference type="STRING" id="121224.E0VBM8"/>
<feature type="compositionally biased region" description="Polar residues" evidence="13">
    <location>
        <begin position="890"/>
        <end position="910"/>
    </location>
</feature>
<feature type="compositionally biased region" description="Polar residues" evidence="13">
    <location>
        <begin position="1679"/>
        <end position="1695"/>
    </location>
</feature>
<feature type="compositionally biased region" description="Low complexity" evidence="13">
    <location>
        <begin position="1411"/>
        <end position="1421"/>
    </location>
</feature>
<keyword evidence="6" id="KW-0832">Ubl conjugation</keyword>
<feature type="compositionally biased region" description="Pro residues" evidence="13">
    <location>
        <begin position="1944"/>
        <end position="1966"/>
    </location>
</feature>
<feature type="compositionally biased region" description="Basic residues" evidence="13">
    <location>
        <begin position="1249"/>
        <end position="1263"/>
    </location>
</feature>
<dbReference type="GO" id="GO:0016538">
    <property type="term" value="F:cyclin-dependent protein serine/threonine kinase regulator activity"/>
    <property type="evidence" value="ECO:0007669"/>
    <property type="project" value="InterPro"/>
</dbReference>
<dbReference type="CDD" id="cd20538">
    <property type="entry name" value="CYCLIN_CCNT_rpt1"/>
    <property type="match status" value="1"/>
</dbReference>
<feature type="compositionally biased region" description="Low complexity" evidence="13">
    <location>
        <begin position="1486"/>
        <end position="1495"/>
    </location>
</feature>
<evidence type="ECO:0000256" key="12">
    <source>
        <dbReference type="RuleBase" id="RU000383"/>
    </source>
</evidence>
<protein>
    <submittedName>
        <fullName evidence="15 16">Cyclin t, putative</fullName>
    </submittedName>
</protein>
<dbReference type="FunFam" id="1.10.472.10:FF:000009">
    <property type="entry name" value="cyclin-T2 isoform X1"/>
    <property type="match status" value="1"/>
</dbReference>
<reference evidence="15" key="2">
    <citation type="submission" date="2007-04" db="EMBL/GenBank/DDBJ databases">
        <title>The genome of the human body louse.</title>
        <authorList>
            <consortium name="The Human Body Louse Genome Consortium"/>
            <person name="Kirkness E."/>
            <person name="Walenz B."/>
            <person name="Hass B."/>
            <person name="Bruggner R."/>
            <person name="Strausberg R."/>
        </authorList>
    </citation>
    <scope>NUCLEOTIDE SEQUENCE</scope>
    <source>
        <strain evidence="15">USDA</strain>
    </source>
</reference>
<dbReference type="OrthoDB" id="25002at2759"/>
<dbReference type="InterPro" id="IPR043198">
    <property type="entry name" value="Cyclin/Ssn8"/>
</dbReference>
<feature type="compositionally biased region" description="Polar residues" evidence="13">
    <location>
        <begin position="1584"/>
        <end position="1605"/>
    </location>
</feature>
<evidence type="ECO:0000313" key="17">
    <source>
        <dbReference type="Proteomes" id="UP000009046"/>
    </source>
</evidence>
<organism>
    <name type="scientific">Pediculus humanus subsp. corporis</name>
    <name type="common">Body louse</name>
    <dbReference type="NCBI Taxonomy" id="121224"/>
    <lineage>
        <taxon>Eukaryota</taxon>
        <taxon>Metazoa</taxon>
        <taxon>Ecdysozoa</taxon>
        <taxon>Arthropoda</taxon>
        <taxon>Hexapoda</taxon>
        <taxon>Insecta</taxon>
        <taxon>Pterygota</taxon>
        <taxon>Neoptera</taxon>
        <taxon>Paraneoptera</taxon>
        <taxon>Psocodea</taxon>
        <taxon>Troctomorpha</taxon>
        <taxon>Phthiraptera</taxon>
        <taxon>Anoplura</taxon>
        <taxon>Pediculidae</taxon>
        <taxon>Pediculus</taxon>
    </lineage>
</organism>
<reference evidence="15" key="1">
    <citation type="submission" date="2007-04" db="EMBL/GenBank/DDBJ databases">
        <title>Annotation of Pediculus humanus corporis strain USDA.</title>
        <authorList>
            <person name="Kirkness E."/>
            <person name="Hannick L."/>
            <person name="Hass B."/>
            <person name="Bruggner R."/>
            <person name="Lawson D."/>
            <person name="Bidwell S."/>
            <person name="Joardar V."/>
            <person name="Caler E."/>
            <person name="Walenz B."/>
            <person name="Inman J."/>
            <person name="Schobel S."/>
            <person name="Galinsky K."/>
            <person name="Amedeo P."/>
            <person name="Strausberg R."/>
        </authorList>
    </citation>
    <scope>NUCLEOTIDE SEQUENCE</scope>
    <source>
        <strain evidence="15">USDA</strain>
    </source>
</reference>
<feature type="region of interest" description="Disordered" evidence="13">
    <location>
        <begin position="724"/>
        <end position="765"/>
    </location>
</feature>
<evidence type="ECO:0000256" key="4">
    <source>
        <dbReference type="ARBA" id="ARBA00022553"/>
    </source>
</evidence>
<feature type="region of interest" description="Disordered" evidence="13">
    <location>
        <begin position="551"/>
        <end position="570"/>
    </location>
</feature>
<dbReference type="Proteomes" id="UP000009046">
    <property type="component" value="Unassembled WGS sequence"/>
</dbReference>
<dbReference type="FunFam" id="1.10.472.10:FF:000004">
    <property type="entry name" value="Cyclin T2"/>
    <property type="match status" value="1"/>
</dbReference>
<feature type="region of interest" description="Disordered" evidence="13">
    <location>
        <begin position="1372"/>
        <end position="1438"/>
    </location>
</feature>
<proteinExistence type="inferred from homology"/>
<dbReference type="GO" id="GO:0006357">
    <property type="term" value="P:regulation of transcription by RNA polymerase II"/>
    <property type="evidence" value="ECO:0007669"/>
    <property type="project" value="InterPro"/>
</dbReference>
<feature type="region of interest" description="Disordered" evidence="13">
    <location>
        <begin position="1478"/>
        <end position="1545"/>
    </location>
</feature>
<feature type="compositionally biased region" description="Basic and acidic residues" evidence="13">
    <location>
        <begin position="1372"/>
        <end position="1384"/>
    </location>
</feature>
<dbReference type="OMA" id="DICTESK"/>
<keyword evidence="4" id="KW-0597">Phosphoprotein</keyword>
<accession>E0VBM8</accession>
<dbReference type="GO" id="GO:0051301">
    <property type="term" value="P:cell division"/>
    <property type="evidence" value="ECO:0007669"/>
    <property type="project" value="UniProtKB-KW"/>
</dbReference>
<gene>
    <name evidence="16" type="primary">8231106</name>
    <name evidence="15" type="ORF">Phum_PHUM065490</name>
</gene>
<dbReference type="EnsemblMetazoa" id="PHUM065490-RA">
    <property type="protein sequence ID" value="PHUM065490-PA"/>
    <property type="gene ID" value="PHUM065490"/>
</dbReference>